<dbReference type="InterPro" id="IPR006845">
    <property type="entry name" value="Pex_N"/>
</dbReference>
<evidence type="ECO:0000313" key="20">
    <source>
        <dbReference type="EMBL" id="KAK9816234.1"/>
    </source>
</evidence>
<accession>A0AAW1Q2L9</accession>
<dbReference type="GO" id="GO:0061630">
    <property type="term" value="F:ubiquitin protein ligase activity"/>
    <property type="evidence" value="ECO:0007669"/>
    <property type="project" value="UniProtKB-EC"/>
</dbReference>
<evidence type="ECO:0000256" key="1">
    <source>
        <dbReference type="ARBA" id="ARBA00004585"/>
    </source>
</evidence>
<dbReference type="EMBL" id="JALJOS010000085">
    <property type="protein sequence ID" value="KAK9816234.1"/>
    <property type="molecule type" value="Genomic_DNA"/>
</dbReference>
<evidence type="ECO:0000256" key="11">
    <source>
        <dbReference type="ARBA" id="ARBA00022927"/>
    </source>
</evidence>
<evidence type="ECO:0000259" key="19">
    <source>
        <dbReference type="PROSITE" id="PS50089"/>
    </source>
</evidence>
<keyword evidence="13" id="KW-0472">Membrane</keyword>
<dbReference type="AlphaFoldDB" id="A0AAW1Q2L9"/>
<keyword evidence="7" id="KW-0479">Metal-binding</keyword>
<organism evidence="20 21">
    <name type="scientific">Apatococcus lobatus</name>
    <dbReference type="NCBI Taxonomy" id="904363"/>
    <lineage>
        <taxon>Eukaryota</taxon>
        <taxon>Viridiplantae</taxon>
        <taxon>Chlorophyta</taxon>
        <taxon>core chlorophytes</taxon>
        <taxon>Trebouxiophyceae</taxon>
        <taxon>Chlorellales</taxon>
        <taxon>Chlorellaceae</taxon>
        <taxon>Apatococcus</taxon>
    </lineage>
</organism>
<comment type="subcellular location">
    <subcellularLocation>
        <location evidence="1">Peroxisome membrane</location>
        <topology evidence="1">Multi-pass membrane protein</topology>
    </subcellularLocation>
</comment>
<keyword evidence="5" id="KW-0808">Transferase</keyword>
<keyword evidence="6" id="KW-0812">Transmembrane</keyword>
<comment type="pathway">
    <text evidence="2">Protein modification; protein ubiquitination.</text>
</comment>
<dbReference type="GO" id="GO:0016558">
    <property type="term" value="P:protein import into peroxisome matrix"/>
    <property type="evidence" value="ECO:0007669"/>
    <property type="project" value="InterPro"/>
</dbReference>
<reference evidence="20 21" key="1">
    <citation type="journal article" date="2024" name="Nat. Commun.">
        <title>Phylogenomics reveals the evolutionary origins of lichenization in chlorophyte algae.</title>
        <authorList>
            <person name="Puginier C."/>
            <person name="Libourel C."/>
            <person name="Otte J."/>
            <person name="Skaloud P."/>
            <person name="Haon M."/>
            <person name="Grisel S."/>
            <person name="Petersen M."/>
            <person name="Berrin J.G."/>
            <person name="Delaux P.M."/>
            <person name="Dal Grande F."/>
            <person name="Keller J."/>
        </authorList>
    </citation>
    <scope>NUCLEOTIDE SEQUENCE [LARGE SCALE GENOMIC DNA]</scope>
    <source>
        <strain evidence="20 21">SAG 2145</strain>
    </source>
</reference>
<keyword evidence="21" id="KW-1185">Reference proteome</keyword>
<dbReference type="EC" id="2.3.2.36" evidence="17"/>
<dbReference type="PANTHER" id="PTHR48178:SF1">
    <property type="entry name" value="PEROXISOME BIOGENESIS FACTOR 2"/>
    <property type="match status" value="1"/>
</dbReference>
<keyword evidence="14" id="KW-0576">Peroxisome</keyword>
<dbReference type="PANTHER" id="PTHR48178">
    <property type="entry name" value="PEROXISOME BIOGENESIS FACTOR 2"/>
    <property type="match status" value="1"/>
</dbReference>
<evidence type="ECO:0000256" key="3">
    <source>
        <dbReference type="ARBA" id="ARBA00008704"/>
    </source>
</evidence>
<dbReference type="Proteomes" id="UP001438707">
    <property type="component" value="Unassembled WGS sequence"/>
</dbReference>
<dbReference type="PROSITE" id="PS00518">
    <property type="entry name" value="ZF_RING_1"/>
    <property type="match status" value="1"/>
</dbReference>
<protein>
    <recommendedName>
        <fullName evidence="17">RING-type E3 ubiquitin transferase (cysteine targeting)</fullName>
        <ecNumber evidence="17">2.3.2.36</ecNumber>
    </recommendedName>
    <alternativeName>
        <fullName evidence="15">Peroxin-2</fullName>
    </alternativeName>
</protein>
<feature type="domain" description="RING-type" evidence="19">
    <location>
        <begin position="360"/>
        <end position="402"/>
    </location>
</feature>
<evidence type="ECO:0000256" key="18">
    <source>
        <dbReference type="PROSITE-ProRule" id="PRU00175"/>
    </source>
</evidence>
<dbReference type="Pfam" id="PF04757">
    <property type="entry name" value="Pex2_Pex12"/>
    <property type="match status" value="1"/>
</dbReference>
<comment type="caution">
    <text evidence="20">The sequence shown here is derived from an EMBL/GenBank/DDBJ whole genome shotgun (WGS) entry which is preliminary data.</text>
</comment>
<keyword evidence="10" id="KW-0862">Zinc</keyword>
<dbReference type="InterPro" id="IPR017907">
    <property type="entry name" value="Znf_RING_CS"/>
</dbReference>
<keyword evidence="12" id="KW-1133">Transmembrane helix</keyword>
<keyword evidence="9" id="KW-0833">Ubl conjugation pathway</keyword>
<gene>
    <name evidence="20" type="ORF">WJX74_001831</name>
</gene>
<dbReference type="Gene3D" id="3.30.40.10">
    <property type="entry name" value="Zinc/RING finger domain, C3HC4 (zinc finger)"/>
    <property type="match status" value="1"/>
</dbReference>
<dbReference type="InterPro" id="IPR013083">
    <property type="entry name" value="Znf_RING/FYVE/PHD"/>
</dbReference>
<evidence type="ECO:0000256" key="12">
    <source>
        <dbReference type="ARBA" id="ARBA00022989"/>
    </source>
</evidence>
<dbReference type="SUPFAM" id="SSF57850">
    <property type="entry name" value="RING/U-box"/>
    <property type="match status" value="1"/>
</dbReference>
<evidence type="ECO:0000256" key="10">
    <source>
        <dbReference type="ARBA" id="ARBA00022833"/>
    </source>
</evidence>
<evidence type="ECO:0000256" key="5">
    <source>
        <dbReference type="ARBA" id="ARBA00022679"/>
    </source>
</evidence>
<evidence type="ECO:0000256" key="16">
    <source>
        <dbReference type="ARBA" id="ARBA00034438"/>
    </source>
</evidence>
<evidence type="ECO:0000256" key="13">
    <source>
        <dbReference type="ARBA" id="ARBA00023136"/>
    </source>
</evidence>
<proteinExistence type="inferred from homology"/>
<sequence length="421" mass="47030">MTPPQNPSDSGVPTISVSHEWQSDLLQALPELKQLRRQHIAPWCLDILRASQLDAARLDTEILLLLQEQFMEVFAKFDQRVVRVLQPELTLFLDSMVFGLSVLQDKPSPGMSLLNLRFRNETPHCLTAATASQGTALSRPSKFGAENLAAFNSGNDETSMPKLRSSGQLVQRTGAEGPGLSIWQRSLIGLWAVAGQYLAGRVEACAAAEHWLDEPSSSWPQRAWVSLRLAEAAHSLASLANFLAFLRYGHYRSLVERLLGARLVYQRTNMARALSFEYLNRQLIWHEMSELLLFLLPLLNLSWLRRLRIPYLPGLIAPSTPQLSAGVLLVSQHSTTVSLSPATLRGSHGPNGQPKQSRACGICGLHEMLVPYEAIPCCHVFCYYCIRSQSKHDQQLTCPRCEQVVSAIRRCSPRKMLVDED</sequence>
<evidence type="ECO:0000256" key="14">
    <source>
        <dbReference type="ARBA" id="ARBA00023140"/>
    </source>
</evidence>
<evidence type="ECO:0000256" key="17">
    <source>
        <dbReference type="ARBA" id="ARBA00034523"/>
    </source>
</evidence>
<evidence type="ECO:0000256" key="7">
    <source>
        <dbReference type="ARBA" id="ARBA00022723"/>
    </source>
</evidence>
<dbReference type="GO" id="GO:0005778">
    <property type="term" value="C:peroxisomal membrane"/>
    <property type="evidence" value="ECO:0007669"/>
    <property type="project" value="UniProtKB-SubCell"/>
</dbReference>
<evidence type="ECO:0000256" key="9">
    <source>
        <dbReference type="ARBA" id="ARBA00022786"/>
    </source>
</evidence>
<comment type="similarity">
    <text evidence="3">Belongs to the pex2/pex10/pex12 family.</text>
</comment>
<dbReference type="PROSITE" id="PS50089">
    <property type="entry name" value="ZF_RING_2"/>
    <property type="match status" value="1"/>
</dbReference>
<evidence type="ECO:0000256" key="4">
    <source>
        <dbReference type="ARBA" id="ARBA00022448"/>
    </source>
</evidence>
<name>A0AAW1Q2L9_9CHLO</name>
<evidence type="ECO:0000313" key="21">
    <source>
        <dbReference type="Proteomes" id="UP001438707"/>
    </source>
</evidence>
<keyword evidence="11" id="KW-0653">Protein transport</keyword>
<keyword evidence="8 18" id="KW-0863">Zinc-finger</keyword>
<evidence type="ECO:0000256" key="2">
    <source>
        <dbReference type="ARBA" id="ARBA00004906"/>
    </source>
</evidence>
<dbReference type="InterPro" id="IPR025654">
    <property type="entry name" value="PEX2/10"/>
</dbReference>
<comment type="catalytic activity">
    <reaction evidence="16">
        <text>[E2 ubiquitin-conjugating enzyme]-S-ubiquitinyl-L-cysteine + [acceptor protein]-L-cysteine = [E2 ubiquitin-conjugating enzyme]-L-cysteine + [acceptor protein]-S-ubiquitinyl-L-cysteine.</text>
        <dbReference type="EC" id="2.3.2.36"/>
    </reaction>
</comment>
<evidence type="ECO:0000256" key="6">
    <source>
        <dbReference type="ARBA" id="ARBA00022692"/>
    </source>
</evidence>
<dbReference type="InterPro" id="IPR001841">
    <property type="entry name" value="Znf_RING"/>
</dbReference>
<keyword evidence="4" id="KW-0813">Transport</keyword>
<dbReference type="GO" id="GO:0008270">
    <property type="term" value="F:zinc ion binding"/>
    <property type="evidence" value="ECO:0007669"/>
    <property type="project" value="UniProtKB-KW"/>
</dbReference>
<evidence type="ECO:0000256" key="8">
    <source>
        <dbReference type="ARBA" id="ARBA00022771"/>
    </source>
</evidence>
<evidence type="ECO:0000256" key="15">
    <source>
        <dbReference type="ARBA" id="ARBA00032511"/>
    </source>
</evidence>